<dbReference type="SUPFAM" id="SSF53448">
    <property type="entry name" value="Nucleotide-diphospho-sugar transferases"/>
    <property type="match status" value="1"/>
</dbReference>
<accession>A0A846R0B6</accession>
<protein>
    <recommendedName>
        <fullName evidence="3">Glycosyltransferase</fullName>
    </recommendedName>
</protein>
<dbReference type="EMBL" id="JAATJJ010000001">
    <property type="protein sequence ID" value="NJB71873.1"/>
    <property type="molecule type" value="Genomic_DNA"/>
</dbReference>
<sequence>MGILQKMGEERDELTIHFSLADSKNLLIIFTRNPQLGKCKTRLAATVGNKKALDIYKFLLQHTANLTRNLPVNKQVHYSEEIWEKDVWDAHIFDKKLQQGGDLGERMSKAFYDGFADGFDKICIIGSDMYDLTLQDLEMAFSALDQNDFVLGPAIDGGYYLLGMKKWKKEIFENKNWGTNTVLENTLENLKNETVKLMSAKNDVDIYEDIKDIEAFQPFLKDLKL</sequence>
<dbReference type="Pfam" id="PF09837">
    <property type="entry name" value="DUF2064"/>
    <property type="match status" value="1"/>
</dbReference>
<dbReference type="Gene3D" id="3.90.550.10">
    <property type="entry name" value="Spore Coat Polysaccharide Biosynthesis Protein SpsA, Chain A"/>
    <property type="match status" value="1"/>
</dbReference>
<evidence type="ECO:0000313" key="2">
    <source>
        <dbReference type="Proteomes" id="UP000590442"/>
    </source>
</evidence>
<evidence type="ECO:0000313" key="1">
    <source>
        <dbReference type="EMBL" id="NJB71873.1"/>
    </source>
</evidence>
<proteinExistence type="predicted"/>
<dbReference type="RefSeq" id="WP_167964078.1">
    <property type="nucleotide sequence ID" value="NZ_JAATJJ010000001.1"/>
</dbReference>
<dbReference type="PANTHER" id="PTHR36529:SF1">
    <property type="entry name" value="GLYCOSYLTRANSFERASE"/>
    <property type="match status" value="1"/>
</dbReference>
<keyword evidence="2" id="KW-1185">Reference proteome</keyword>
<gene>
    <name evidence="1" type="ORF">GGR42_002335</name>
</gene>
<dbReference type="InterPro" id="IPR018641">
    <property type="entry name" value="Trfase_1_rSAM/seldom-assoc"/>
</dbReference>
<dbReference type="Proteomes" id="UP000590442">
    <property type="component" value="Unassembled WGS sequence"/>
</dbReference>
<reference evidence="1 2" key="1">
    <citation type="submission" date="2020-03" db="EMBL/GenBank/DDBJ databases">
        <title>Genomic Encyclopedia of Type Strains, Phase IV (KMG-IV): sequencing the most valuable type-strain genomes for metagenomic binning, comparative biology and taxonomic classification.</title>
        <authorList>
            <person name="Goeker M."/>
        </authorList>
    </citation>
    <scope>NUCLEOTIDE SEQUENCE [LARGE SCALE GENOMIC DNA]</scope>
    <source>
        <strain evidence="1 2">DSM 29762</strain>
    </source>
</reference>
<comment type="caution">
    <text evidence="1">The sequence shown here is derived from an EMBL/GenBank/DDBJ whole genome shotgun (WGS) entry which is preliminary data.</text>
</comment>
<organism evidence="1 2">
    <name type="scientific">Saonia flava</name>
    <dbReference type="NCBI Taxonomy" id="523696"/>
    <lineage>
        <taxon>Bacteria</taxon>
        <taxon>Pseudomonadati</taxon>
        <taxon>Bacteroidota</taxon>
        <taxon>Flavobacteriia</taxon>
        <taxon>Flavobacteriales</taxon>
        <taxon>Flavobacteriaceae</taxon>
        <taxon>Saonia</taxon>
    </lineage>
</organism>
<name>A0A846R0B6_9FLAO</name>
<evidence type="ECO:0008006" key="3">
    <source>
        <dbReference type="Google" id="ProtNLM"/>
    </source>
</evidence>
<dbReference type="PANTHER" id="PTHR36529">
    <property type="entry name" value="SLL1095 PROTEIN"/>
    <property type="match status" value="1"/>
</dbReference>
<dbReference type="AlphaFoldDB" id="A0A846R0B6"/>
<dbReference type="NCBIfam" id="TIGR04282">
    <property type="entry name" value="glyco_like_cofC"/>
    <property type="match status" value="1"/>
</dbReference>
<dbReference type="InterPro" id="IPR029044">
    <property type="entry name" value="Nucleotide-diphossugar_trans"/>
</dbReference>